<evidence type="ECO:0000313" key="3">
    <source>
        <dbReference type="Proteomes" id="UP000799640"/>
    </source>
</evidence>
<feature type="region of interest" description="Disordered" evidence="1">
    <location>
        <begin position="1"/>
        <end position="26"/>
    </location>
</feature>
<accession>A0A6G1HR71</accession>
<dbReference type="AlphaFoldDB" id="A0A6G1HR71"/>
<organism evidence="2 3">
    <name type="scientific">Trichodelitschia bisporula</name>
    <dbReference type="NCBI Taxonomy" id="703511"/>
    <lineage>
        <taxon>Eukaryota</taxon>
        <taxon>Fungi</taxon>
        <taxon>Dikarya</taxon>
        <taxon>Ascomycota</taxon>
        <taxon>Pezizomycotina</taxon>
        <taxon>Dothideomycetes</taxon>
        <taxon>Dothideomycetes incertae sedis</taxon>
        <taxon>Phaeotrichales</taxon>
        <taxon>Phaeotrichaceae</taxon>
        <taxon>Trichodelitschia</taxon>
    </lineage>
</organism>
<proteinExistence type="predicted"/>
<feature type="compositionally biased region" description="Polar residues" evidence="1">
    <location>
        <begin position="10"/>
        <end position="19"/>
    </location>
</feature>
<evidence type="ECO:0000313" key="2">
    <source>
        <dbReference type="EMBL" id="KAF2398339.1"/>
    </source>
</evidence>
<protein>
    <submittedName>
        <fullName evidence="2">Uncharacterized protein</fullName>
    </submittedName>
</protein>
<reference evidence="2" key="1">
    <citation type="journal article" date="2020" name="Stud. Mycol.">
        <title>101 Dothideomycetes genomes: a test case for predicting lifestyles and emergence of pathogens.</title>
        <authorList>
            <person name="Haridas S."/>
            <person name="Albert R."/>
            <person name="Binder M."/>
            <person name="Bloem J."/>
            <person name="Labutti K."/>
            <person name="Salamov A."/>
            <person name="Andreopoulos B."/>
            <person name="Baker S."/>
            <person name="Barry K."/>
            <person name="Bills G."/>
            <person name="Bluhm B."/>
            <person name="Cannon C."/>
            <person name="Castanera R."/>
            <person name="Culley D."/>
            <person name="Daum C."/>
            <person name="Ezra D."/>
            <person name="Gonzalez J."/>
            <person name="Henrissat B."/>
            <person name="Kuo A."/>
            <person name="Liang C."/>
            <person name="Lipzen A."/>
            <person name="Lutzoni F."/>
            <person name="Magnuson J."/>
            <person name="Mondo S."/>
            <person name="Nolan M."/>
            <person name="Ohm R."/>
            <person name="Pangilinan J."/>
            <person name="Park H.-J."/>
            <person name="Ramirez L."/>
            <person name="Alfaro M."/>
            <person name="Sun H."/>
            <person name="Tritt A."/>
            <person name="Yoshinaga Y."/>
            <person name="Zwiers L.-H."/>
            <person name="Turgeon B."/>
            <person name="Goodwin S."/>
            <person name="Spatafora J."/>
            <person name="Crous P."/>
            <person name="Grigoriev I."/>
        </authorList>
    </citation>
    <scope>NUCLEOTIDE SEQUENCE</scope>
    <source>
        <strain evidence="2">CBS 262.69</strain>
    </source>
</reference>
<gene>
    <name evidence="2" type="ORF">EJ06DRAFT_104223</name>
</gene>
<name>A0A6G1HR71_9PEZI</name>
<evidence type="ECO:0000256" key="1">
    <source>
        <dbReference type="SAM" id="MobiDB-lite"/>
    </source>
</evidence>
<dbReference type="EMBL" id="ML996700">
    <property type="protein sequence ID" value="KAF2398339.1"/>
    <property type="molecule type" value="Genomic_DNA"/>
</dbReference>
<sequence length="154" mass="17454">MLMLSAPNDRPSSIPQSIRTMAPCPRRSGFSNRVHVRTTPLCAANASKFPRHLTCPSYFPQQIRSSTATATFDIARISPYATRTRLFLGNRPTTVRTISGIYSPNPGLHKKLGQPRVFLAVYIRTRQDIRYRWMDRGLCNIGSLMWERGIECPS</sequence>
<keyword evidence="3" id="KW-1185">Reference proteome</keyword>
<dbReference type="Proteomes" id="UP000799640">
    <property type="component" value="Unassembled WGS sequence"/>
</dbReference>